<dbReference type="EnsemblMetazoa" id="CapteT95355">
    <property type="protein sequence ID" value="CapteP95355"/>
    <property type="gene ID" value="CapteG95355"/>
</dbReference>
<dbReference type="EMBL" id="KB300985">
    <property type="protein sequence ID" value="ELU06036.1"/>
    <property type="molecule type" value="Genomic_DNA"/>
</dbReference>
<dbReference type="AlphaFoldDB" id="R7URL2"/>
<evidence type="ECO:0000256" key="3">
    <source>
        <dbReference type="ARBA" id="ARBA00022989"/>
    </source>
</evidence>
<keyword evidence="2 5" id="KW-0812">Transmembrane</keyword>
<evidence type="ECO:0000259" key="6">
    <source>
        <dbReference type="PROSITE" id="PS50261"/>
    </source>
</evidence>
<keyword evidence="4 5" id="KW-0472">Membrane</keyword>
<protein>
    <recommendedName>
        <fullName evidence="6">G-protein coupled receptors family 2 profile 2 domain-containing protein</fullName>
    </recommendedName>
</protein>
<dbReference type="InterPro" id="IPR017981">
    <property type="entry name" value="GPCR_2-like_7TM"/>
</dbReference>
<dbReference type="PANTHER" id="PTHR45692:SF1">
    <property type="entry name" value="G-PROTEIN COUPLED RECEPTORS FAMILY 2 PROFILE 2 DOMAIN-CONTAINING PROTEIN"/>
    <property type="match status" value="1"/>
</dbReference>
<dbReference type="InterPro" id="IPR000832">
    <property type="entry name" value="GPCR_2_secretin-like"/>
</dbReference>
<dbReference type="OMA" id="SICIAWG"/>
<keyword evidence="9" id="KW-1185">Reference proteome</keyword>
<evidence type="ECO:0000313" key="7">
    <source>
        <dbReference type="EMBL" id="ELU06036.1"/>
    </source>
</evidence>
<dbReference type="HOGENOM" id="CLU_2596885_0_0_1"/>
<evidence type="ECO:0000313" key="8">
    <source>
        <dbReference type="EnsemblMetazoa" id="CapteP95355"/>
    </source>
</evidence>
<feature type="transmembrane region" description="Helical" evidence="5">
    <location>
        <begin position="43"/>
        <end position="64"/>
    </location>
</feature>
<proteinExistence type="predicted"/>
<evidence type="ECO:0000256" key="1">
    <source>
        <dbReference type="ARBA" id="ARBA00004141"/>
    </source>
</evidence>
<keyword evidence="3 5" id="KW-1133">Transmembrane helix</keyword>
<comment type="subcellular location">
    <subcellularLocation>
        <location evidence="1">Membrane</location>
        <topology evidence="1">Multi-pass membrane protein</topology>
    </subcellularLocation>
</comment>
<evidence type="ECO:0000256" key="5">
    <source>
        <dbReference type="SAM" id="Phobius"/>
    </source>
</evidence>
<reference evidence="7 9" key="2">
    <citation type="journal article" date="2013" name="Nature">
        <title>Insights into bilaterian evolution from three spiralian genomes.</title>
        <authorList>
            <person name="Simakov O."/>
            <person name="Marletaz F."/>
            <person name="Cho S.J."/>
            <person name="Edsinger-Gonzales E."/>
            <person name="Havlak P."/>
            <person name="Hellsten U."/>
            <person name="Kuo D.H."/>
            <person name="Larsson T."/>
            <person name="Lv J."/>
            <person name="Arendt D."/>
            <person name="Savage R."/>
            <person name="Osoegawa K."/>
            <person name="de Jong P."/>
            <person name="Grimwood J."/>
            <person name="Chapman J.A."/>
            <person name="Shapiro H."/>
            <person name="Aerts A."/>
            <person name="Otillar R.P."/>
            <person name="Terry A.Y."/>
            <person name="Boore J.L."/>
            <person name="Grigoriev I.V."/>
            <person name="Lindberg D.R."/>
            <person name="Seaver E.C."/>
            <person name="Weisblat D.A."/>
            <person name="Putnam N.H."/>
            <person name="Rokhsar D.S."/>
        </authorList>
    </citation>
    <scope>NUCLEOTIDE SEQUENCE</scope>
    <source>
        <strain evidence="7 9">I ESC-2004</strain>
    </source>
</reference>
<dbReference type="EMBL" id="AMQN01007596">
    <property type="status" value="NOT_ANNOTATED_CDS"/>
    <property type="molecule type" value="Genomic_DNA"/>
</dbReference>
<feature type="transmembrane region" description="Helical" evidence="5">
    <location>
        <begin position="12"/>
        <end position="31"/>
    </location>
</feature>
<dbReference type="Pfam" id="PF00002">
    <property type="entry name" value="7tm_2"/>
    <property type="match status" value="1"/>
</dbReference>
<dbReference type="GO" id="GO:0016020">
    <property type="term" value="C:membrane"/>
    <property type="evidence" value="ECO:0007669"/>
    <property type="project" value="UniProtKB-SubCell"/>
</dbReference>
<gene>
    <name evidence="7" type="ORF">CAPTEDRAFT_95355</name>
</gene>
<organism evidence="7">
    <name type="scientific">Capitella teleta</name>
    <name type="common">Polychaete worm</name>
    <dbReference type="NCBI Taxonomy" id="283909"/>
    <lineage>
        <taxon>Eukaryota</taxon>
        <taxon>Metazoa</taxon>
        <taxon>Spiralia</taxon>
        <taxon>Lophotrochozoa</taxon>
        <taxon>Annelida</taxon>
        <taxon>Polychaeta</taxon>
        <taxon>Sedentaria</taxon>
        <taxon>Scolecida</taxon>
        <taxon>Capitellidae</taxon>
        <taxon>Capitella</taxon>
    </lineage>
</organism>
<feature type="non-terminal residue" evidence="7">
    <location>
        <position position="1"/>
    </location>
</feature>
<reference evidence="9" key="1">
    <citation type="submission" date="2012-12" db="EMBL/GenBank/DDBJ databases">
        <authorList>
            <person name="Hellsten U."/>
            <person name="Grimwood J."/>
            <person name="Chapman J.A."/>
            <person name="Shapiro H."/>
            <person name="Aerts A."/>
            <person name="Otillar R.P."/>
            <person name="Terry A.Y."/>
            <person name="Boore J.L."/>
            <person name="Simakov O."/>
            <person name="Marletaz F."/>
            <person name="Cho S.-J."/>
            <person name="Edsinger-Gonzales E."/>
            <person name="Havlak P."/>
            <person name="Kuo D.-H."/>
            <person name="Larsson T."/>
            <person name="Lv J."/>
            <person name="Arendt D."/>
            <person name="Savage R."/>
            <person name="Osoegawa K."/>
            <person name="de Jong P."/>
            <person name="Lindberg D.R."/>
            <person name="Seaver E.C."/>
            <person name="Weisblat D.A."/>
            <person name="Putnam N.H."/>
            <person name="Grigoriev I.V."/>
            <person name="Rokhsar D.S."/>
        </authorList>
    </citation>
    <scope>NUCLEOTIDE SEQUENCE</scope>
    <source>
        <strain evidence="9">I ESC-2004</strain>
    </source>
</reference>
<reference evidence="8" key="3">
    <citation type="submission" date="2015-06" db="UniProtKB">
        <authorList>
            <consortium name="EnsemblMetazoa"/>
        </authorList>
    </citation>
    <scope>IDENTIFICATION</scope>
</reference>
<evidence type="ECO:0000313" key="9">
    <source>
        <dbReference type="Proteomes" id="UP000014760"/>
    </source>
</evidence>
<name>R7URL2_CAPTE</name>
<evidence type="ECO:0000256" key="2">
    <source>
        <dbReference type="ARBA" id="ARBA00022692"/>
    </source>
</evidence>
<accession>R7URL2</accession>
<dbReference type="PROSITE" id="PS50261">
    <property type="entry name" value="G_PROTEIN_RECEP_F2_4"/>
    <property type="match status" value="1"/>
</dbReference>
<evidence type="ECO:0000256" key="4">
    <source>
        <dbReference type="ARBA" id="ARBA00023136"/>
    </source>
</evidence>
<dbReference type="Proteomes" id="UP000014760">
    <property type="component" value="Unassembled WGS sequence"/>
</dbReference>
<dbReference type="Gene3D" id="1.20.1070.10">
    <property type="entry name" value="Rhodopsin 7-helix transmembrane proteins"/>
    <property type="match status" value="1"/>
</dbReference>
<dbReference type="PANTHER" id="PTHR45692">
    <property type="entry name" value="G_PROTEIN_RECEP_F2_4 DOMAIN-CONTAINING PROTEIN"/>
    <property type="match status" value="1"/>
</dbReference>
<sequence>LGCTVSNILRYYFIMVSLLWNGVEAYNMNLMLLKVFDHGVTNFMVKAIIPSWGLPVLVITQIMIVDDESFNGIFVDCTFR</sequence>
<dbReference type="GO" id="GO:0007166">
    <property type="term" value="P:cell surface receptor signaling pathway"/>
    <property type="evidence" value="ECO:0007669"/>
    <property type="project" value="InterPro"/>
</dbReference>
<feature type="domain" description="G-protein coupled receptors family 2 profile 2" evidence="6">
    <location>
        <begin position="1"/>
        <end position="80"/>
    </location>
</feature>
<dbReference type="OrthoDB" id="10037534at2759"/>
<dbReference type="GO" id="GO:0004930">
    <property type="term" value="F:G protein-coupled receptor activity"/>
    <property type="evidence" value="ECO:0007669"/>
    <property type="project" value="InterPro"/>
</dbReference>